<comment type="caution">
    <text evidence="1">The sequence shown here is derived from an EMBL/GenBank/DDBJ whole genome shotgun (WGS) entry which is preliminary data.</text>
</comment>
<proteinExistence type="predicted"/>
<gene>
    <name evidence="1" type="ORF">SDC9_99038</name>
</gene>
<dbReference type="EMBL" id="VSSQ01013789">
    <property type="protein sequence ID" value="MPM52279.1"/>
    <property type="molecule type" value="Genomic_DNA"/>
</dbReference>
<dbReference type="AlphaFoldDB" id="A0A645AGH1"/>
<reference evidence="1" key="1">
    <citation type="submission" date="2019-08" db="EMBL/GenBank/DDBJ databases">
        <authorList>
            <person name="Kucharzyk K."/>
            <person name="Murdoch R.W."/>
            <person name="Higgins S."/>
            <person name="Loffler F."/>
        </authorList>
    </citation>
    <scope>NUCLEOTIDE SEQUENCE</scope>
</reference>
<sequence length="121" mass="13529">MCSAQYFVSPVTFVVEQRVSDVFHVYTYLMCAACFQLALNKRYVTKSFQYLVVSNRRLSLFAIGENAHLHPVFWVTTDIPGNGAFIAGNVSPHQCRISPFSGFVEKLCGKVCFGIGCFSNK</sequence>
<protein>
    <submittedName>
        <fullName evidence="1">Uncharacterized protein</fullName>
    </submittedName>
</protein>
<evidence type="ECO:0000313" key="1">
    <source>
        <dbReference type="EMBL" id="MPM52279.1"/>
    </source>
</evidence>
<accession>A0A645AGH1</accession>
<organism evidence="1">
    <name type="scientific">bioreactor metagenome</name>
    <dbReference type="NCBI Taxonomy" id="1076179"/>
    <lineage>
        <taxon>unclassified sequences</taxon>
        <taxon>metagenomes</taxon>
        <taxon>ecological metagenomes</taxon>
    </lineage>
</organism>
<name>A0A645AGH1_9ZZZZ</name>